<keyword evidence="4 8" id="KW-0812">Transmembrane</keyword>
<name>A0ABQ9JIS4_9CUCU</name>
<dbReference type="Pfam" id="PF06151">
    <property type="entry name" value="Trehalose_recp"/>
    <property type="match status" value="1"/>
</dbReference>
<keyword evidence="7" id="KW-0675">Receptor</keyword>
<comment type="subcellular location">
    <subcellularLocation>
        <location evidence="1">Cell membrane</location>
        <topology evidence="1">Multi-pass membrane protein</topology>
    </subcellularLocation>
</comment>
<dbReference type="Proteomes" id="UP001162164">
    <property type="component" value="Unassembled WGS sequence"/>
</dbReference>
<keyword evidence="6 8" id="KW-0472">Membrane</keyword>
<organism evidence="9 10">
    <name type="scientific">Molorchus minor</name>
    <dbReference type="NCBI Taxonomy" id="1323400"/>
    <lineage>
        <taxon>Eukaryota</taxon>
        <taxon>Metazoa</taxon>
        <taxon>Ecdysozoa</taxon>
        <taxon>Arthropoda</taxon>
        <taxon>Hexapoda</taxon>
        <taxon>Insecta</taxon>
        <taxon>Pterygota</taxon>
        <taxon>Neoptera</taxon>
        <taxon>Endopterygota</taxon>
        <taxon>Coleoptera</taxon>
        <taxon>Polyphaga</taxon>
        <taxon>Cucujiformia</taxon>
        <taxon>Chrysomeloidea</taxon>
        <taxon>Cerambycidae</taxon>
        <taxon>Lamiinae</taxon>
        <taxon>Monochamini</taxon>
        <taxon>Molorchus</taxon>
    </lineage>
</organism>
<accession>A0ABQ9JIS4</accession>
<evidence type="ECO:0000256" key="7">
    <source>
        <dbReference type="ARBA" id="ARBA00023170"/>
    </source>
</evidence>
<evidence type="ECO:0000256" key="2">
    <source>
        <dbReference type="ARBA" id="ARBA00005327"/>
    </source>
</evidence>
<keyword evidence="5 8" id="KW-1133">Transmembrane helix</keyword>
<evidence type="ECO:0000256" key="8">
    <source>
        <dbReference type="SAM" id="Phobius"/>
    </source>
</evidence>
<reference evidence="9" key="1">
    <citation type="journal article" date="2023" name="Insect Mol. Biol.">
        <title>Genome sequencing provides insights into the evolution of gene families encoding plant cell wall-degrading enzymes in longhorned beetles.</title>
        <authorList>
            <person name="Shin N.R."/>
            <person name="Okamura Y."/>
            <person name="Kirsch R."/>
            <person name="Pauchet Y."/>
        </authorList>
    </citation>
    <scope>NUCLEOTIDE SEQUENCE</scope>
    <source>
        <strain evidence="9">MMC_N1</strain>
    </source>
</reference>
<evidence type="ECO:0000256" key="1">
    <source>
        <dbReference type="ARBA" id="ARBA00004651"/>
    </source>
</evidence>
<evidence type="ECO:0000256" key="4">
    <source>
        <dbReference type="ARBA" id="ARBA00022692"/>
    </source>
</evidence>
<feature type="transmembrane region" description="Helical" evidence="8">
    <location>
        <begin position="142"/>
        <end position="165"/>
    </location>
</feature>
<evidence type="ECO:0000256" key="3">
    <source>
        <dbReference type="ARBA" id="ARBA00022475"/>
    </source>
</evidence>
<evidence type="ECO:0008006" key="11">
    <source>
        <dbReference type="Google" id="ProtNLM"/>
    </source>
</evidence>
<protein>
    <recommendedName>
        <fullName evidence="11">Gustatory receptor</fullName>
    </recommendedName>
</protein>
<feature type="transmembrane region" description="Helical" evidence="8">
    <location>
        <begin position="6"/>
        <end position="26"/>
    </location>
</feature>
<dbReference type="PANTHER" id="PTHR21421">
    <property type="entry name" value="GUSTATORY RECEPTOR"/>
    <property type="match status" value="1"/>
</dbReference>
<evidence type="ECO:0000313" key="9">
    <source>
        <dbReference type="EMBL" id="KAJ8977420.1"/>
    </source>
</evidence>
<proteinExistence type="inferred from homology"/>
<dbReference type="PANTHER" id="PTHR21421:SF29">
    <property type="entry name" value="GUSTATORY RECEPTOR 5A FOR TREHALOSE-RELATED"/>
    <property type="match status" value="1"/>
</dbReference>
<sequence length="249" mass="28983">VYTWISWVIWNLGDTFIILLSLIMATRFQQISNTLKIYLEEINTSNSKFKIATVSNYKGFSCHSYVCGKVFLIKKNSTYFRSWKNHFFGQIREDYNKMANICNIWNDLFANLVIISYASNLSFILIQLFNSLRHMETVIERVYFFYSFGMVIMRTVVVSICAASVNQESKRFLPLLNSAPSDVYCVEIKRLITQIYFDSSALTGHNFFRITRGLVLNVAAAIITYELVLIQFNQATFEKFMSSNEKICY</sequence>
<feature type="non-terminal residue" evidence="9">
    <location>
        <position position="1"/>
    </location>
</feature>
<dbReference type="EMBL" id="JAPWTJ010000549">
    <property type="protein sequence ID" value="KAJ8977420.1"/>
    <property type="molecule type" value="Genomic_DNA"/>
</dbReference>
<comment type="similarity">
    <text evidence="2">Belongs to the insect chemoreceptor superfamily. Gustatory receptor (GR) family. Gr5a subfamily.</text>
</comment>
<comment type="caution">
    <text evidence="9">The sequence shown here is derived from an EMBL/GenBank/DDBJ whole genome shotgun (WGS) entry which is preliminary data.</text>
</comment>
<dbReference type="InterPro" id="IPR009318">
    <property type="entry name" value="Gustatory_rcpt"/>
</dbReference>
<evidence type="ECO:0000256" key="6">
    <source>
        <dbReference type="ARBA" id="ARBA00023136"/>
    </source>
</evidence>
<keyword evidence="3" id="KW-1003">Cell membrane</keyword>
<keyword evidence="10" id="KW-1185">Reference proteome</keyword>
<gene>
    <name evidence="9" type="ORF">NQ317_009673</name>
</gene>
<feature type="transmembrane region" description="Helical" evidence="8">
    <location>
        <begin position="214"/>
        <end position="232"/>
    </location>
</feature>
<evidence type="ECO:0000313" key="10">
    <source>
        <dbReference type="Proteomes" id="UP001162164"/>
    </source>
</evidence>
<evidence type="ECO:0000256" key="5">
    <source>
        <dbReference type="ARBA" id="ARBA00022989"/>
    </source>
</evidence>
<feature type="transmembrane region" description="Helical" evidence="8">
    <location>
        <begin position="108"/>
        <end position="130"/>
    </location>
</feature>